<dbReference type="AlphaFoldDB" id="A0A5J4VFI4"/>
<evidence type="ECO:0000313" key="2">
    <source>
        <dbReference type="EMBL" id="KAA6381317.1"/>
    </source>
</evidence>
<accession>A0A5J4VFI4</accession>
<comment type="caution">
    <text evidence="2">The sequence shown here is derived from an EMBL/GenBank/DDBJ whole genome shotgun (WGS) entry which is preliminary data.</text>
</comment>
<dbReference type="EMBL" id="SNRW01007390">
    <property type="protein sequence ID" value="KAA6381317.1"/>
    <property type="molecule type" value="Genomic_DNA"/>
</dbReference>
<organism evidence="2 3">
    <name type="scientific">Streblomastix strix</name>
    <dbReference type="NCBI Taxonomy" id="222440"/>
    <lineage>
        <taxon>Eukaryota</taxon>
        <taxon>Metamonada</taxon>
        <taxon>Preaxostyla</taxon>
        <taxon>Oxymonadida</taxon>
        <taxon>Streblomastigidae</taxon>
        <taxon>Streblomastix</taxon>
    </lineage>
</organism>
<feature type="region of interest" description="Disordered" evidence="1">
    <location>
        <begin position="250"/>
        <end position="288"/>
    </location>
</feature>
<evidence type="ECO:0000256" key="1">
    <source>
        <dbReference type="SAM" id="MobiDB-lite"/>
    </source>
</evidence>
<evidence type="ECO:0000313" key="3">
    <source>
        <dbReference type="Proteomes" id="UP000324800"/>
    </source>
</evidence>
<feature type="compositionally biased region" description="Acidic residues" evidence="1">
    <location>
        <begin position="262"/>
        <end position="288"/>
    </location>
</feature>
<reference evidence="2 3" key="1">
    <citation type="submission" date="2019-03" db="EMBL/GenBank/DDBJ databases">
        <title>Single cell metagenomics reveals metabolic interactions within the superorganism composed of flagellate Streblomastix strix and complex community of Bacteroidetes bacteria on its surface.</title>
        <authorList>
            <person name="Treitli S.C."/>
            <person name="Kolisko M."/>
            <person name="Husnik F."/>
            <person name="Keeling P."/>
            <person name="Hampl V."/>
        </authorList>
    </citation>
    <scope>NUCLEOTIDE SEQUENCE [LARGE SCALE GENOMIC DNA]</scope>
    <source>
        <strain evidence="2">ST1C</strain>
    </source>
</reference>
<protein>
    <submittedName>
        <fullName evidence="2">Uncharacterized protein</fullName>
    </submittedName>
</protein>
<sequence length="288" mass="32739">MEVLNIWGKINQMLLIVIEMKDKELASGAMQIVREVQLIPAMKAEDVNKIQQNLCHISAVITSEALNLLQAMMAESFTITHQVFSEQNLMENIMDIAKVKKISLMSLKDTLLVQNRLALVLCAISKHKSPVVIKWMVQKHKYIEYSSYMMSSAGGSGSDDDDILTYNMSVLYSVIMNLVRSRDAKIGKQTLDDVKNIIECEGIQEENDTLLFHTDQRREIGVQDCAVLFKKYYEDYKEALLNEGVIQWGEQESESDGISTDDQSDEDHNDFDSNEEVSFDSDEDGFGW</sequence>
<gene>
    <name evidence="2" type="ORF">EZS28_023156</name>
</gene>
<proteinExistence type="predicted"/>
<dbReference type="Proteomes" id="UP000324800">
    <property type="component" value="Unassembled WGS sequence"/>
</dbReference>
<name>A0A5J4VFI4_9EUKA</name>